<dbReference type="EMBL" id="CM000880">
    <property type="protein sequence ID" value="KQK18452.1"/>
    <property type="molecule type" value="Genomic_DNA"/>
</dbReference>
<feature type="transmembrane region" description="Helical" evidence="1">
    <location>
        <begin position="36"/>
        <end position="57"/>
    </location>
</feature>
<keyword evidence="1" id="KW-0812">Transmembrane</keyword>
<evidence type="ECO:0000313" key="4">
    <source>
        <dbReference type="Proteomes" id="UP000008810"/>
    </source>
</evidence>
<sequence length="162" mass="18581">MSCEQSGLSCEPHNWLTGGPPGGLRTRHQRIGDEDFALISIWWLLPISRAMILWLSMMEVIQDIWHRQHPLPPEFAEAFCSRGHLTSWWRLAVRSSTAACDSVGDEEEAGARVNPKRVCGRVDLARLGFMHVSLYMVVNLLFLCVLPMYRVVIRRSFVPTWF</sequence>
<keyword evidence="1" id="KW-1133">Transmembrane helix</keyword>
<keyword evidence="1" id="KW-0472">Membrane</keyword>
<dbReference type="EnsemblPlants" id="KQK18452">
    <property type="protein sequence ID" value="KQK18452"/>
    <property type="gene ID" value="BRADI_1g42548v3"/>
</dbReference>
<name>A0A0Q3K2E8_BRADI</name>
<protein>
    <submittedName>
        <fullName evidence="2 3">Uncharacterized protein</fullName>
    </submittedName>
</protein>
<keyword evidence="4" id="KW-1185">Reference proteome</keyword>
<dbReference type="AlphaFoldDB" id="A0A0Q3K2E8"/>
<dbReference type="Gramene" id="KQK18452">
    <property type="protein sequence ID" value="KQK18452"/>
    <property type="gene ID" value="BRADI_1g42548v3"/>
</dbReference>
<gene>
    <name evidence="2" type="ORF">BRADI_1g42548v3</name>
</gene>
<proteinExistence type="predicted"/>
<reference evidence="2" key="2">
    <citation type="submission" date="2017-06" db="EMBL/GenBank/DDBJ databases">
        <title>WGS assembly of Brachypodium distachyon.</title>
        <authorList>
            <consortium name="The International Brachypodium Initiative"/>
            <person name="Lucas S."/>
            <person name="Harmon-Smith M."/>
            <person name="Lail K."/>
            <person name="Tice H."/>
            <person name="Grimwood J."/>
            <person name="Bruce D."/>
            <person name="Barry K."/>
            <person name="Shu S."/>
            <person name="Lindquist E."/>
            <person name="Wang M."/>
            <person name="Pitluck S."/>
            <person name="Vogel J.P."/>
            <person name="Garvin D.F."/>
            <person name="Mockler T.C."/>
            <person name="Schmutz J."/>
            <person name="Rokhsar D."/>
            <person name="Bevan M.W."/>
        </authorList>
    </citation>
    <scope>NUCLEOTIDE SEQUENCE</scope>
    <source>
        <strain evidence="2">Bd21</strain>
    </source>
</reference>
<dbReference type="Proteomes" id="UP000008810">
    <property type="component" value="Chromosome 1"/>
</dbReference>
<accession>A0A0Q3K2E8</accession>
<feature type="transmembrane region" description="Helical" evidence="1">
    <location>
        <begin position="132"/>
        <end position="152"/>
    </location>
</feature>
<evidence type="ECO:0000256" key="1">
    <source>
        <dbReference type="SAM" id="Phobius"/>
    </source>
</evidence>
<evidence type="ECO:0000313" key="2">
    <source>
        <dbReference type="EMBL" id="KQK18452.1"/>
    </source>
</evidence>
<organism evidence="2">
    <name type="scientific">Brachypodium distachyon</name>
    <name type="common">Purple false brome</name>
    <name type="synonym">Trachynia distachya</name>
    <dbReference type="NCBI Taxonomy" id="15368"/>
    <lineage>
        <taxon>Eukaryota</taxon>
        <taxon>Viridiplantae</taxon>
        <taxon>Streptophyta</taxon>
        <taxon>Embryophyta</taxon>
        <taxon>Tracheophyta</taxon>
        <taxon>Spermatophyta</taxon>
        <taxon>Magnoliopsida</taxon>
        <taxon>Liliopsida</taxon>
        <taxon>Poales</taxon>
        <taxon>Poaceae</taxon>
        <taxon>BOP clade</taxon>
        <taxon>Pooideae</taxon>
        <taxon>Stipodae</taxon>
        <taxon>Brachypodieae</taxon>
        <taxon>Brachypodium</taxon>
    </lineage>
</organism>
<evidence type="ECO:0000313" key="3">
    <source>
        <dbReference type="EnsemblPlants" id="KQK18452"/>
    </source>
</evidence>
<reference evidence="2 3" key="1">
    <citation type="journal article" date="2010" name="Nature">
        <title>Genome sequencing and analysis of the model grass Brachypodium distachyon.</title>
        <authorList>
            <consortium name="International Brachypodium Initiative"/>
        </authorList>
    </citation>
    <scope>NUCLEOTIDE SEQUENCE [LARGE SCALE GENOMIC DNA]</scope>
    <source>
        <strain evidence="2 3">Bd21</strain>
    </source>
</reference>
<dbReference type="InParanoid" id="A0A0Q3K2E8"/>
<reference evidence="3" key="3">
    <citation type="submission" date="2018-08" db="UniProtKB">
        <authorList>
            <consortium name="EnsemblPlants"/>
        </authorList>
    </citation>
    <scope>IDENTIFICATION</scope>
    <source>
        <strain evidence="3">cv. Bd21</strain>
    </source>
</reference>